<proteinExistence type="predicted"/>
<dbReference type="EMBL" id="HE575316">
    <property type="protein sequence ID" value="CCC89714.1"/>
    <property type="molecule type" value="Genomic_DNA"/>
</dbReference>
<accession>G0UK09</accession>
<evidence type="ECO:0008006" key="3">
    <source>
        <dbReference type="Google" id="ProtNLM"/>
    </source>
</evidence>
<organism evidence="2">
    <name type="scientific">Trypanosoma congolense (strain IL3000)</name>
    <dbReference type="NCBI Taxonomy" id="1068625"/>
    <lineage>
        <taxon>Eukaryota</taxon>
        <taxon>Discoba</taxon>
        <taxon>Euglenozoa</taxon>
        <taxon>Kinetoplastea</taxon>
        <taxon>Metakinetoplastina</taxon>
        <taxon>Trypanosomatida</taxon>
        <taxon>Trypanosomatidae</taxon>
        <taxon>Trypanosoma</taxon>
        <taxon>Nannomonas</taxon>
    </lineage>
</organism>
<reference evidence="2" key="1">
    <citation type="journal article" date="2012" name="Proc. Natl. Acad. Sci. U.S.A.">
        <title>Antigenic diversity is generated by distinct evolutionary mechanisms in African trypanosome species.</title>
        <authorList>
            <person name="Jackson A.P."/>
            <person name="Berry A."/>
            <person name="Aslett M."/>
            <person name="Allison H.C."/>
            <person name="Burton P."/>
            <person name="Vavrova-Anderson J."/>
            <person name="Brown R."/>
            <person name="Browne H."/>
            <person name="Corton N."/>
            <person name="Hauser H."/>
            <person name="Gamble J."/>
            <person name="Gilderthorp R."/>
            <person name="Marcello L."/>
            <person name="McQuillan J."/>
            <person name="Otto T.D."/>
            <person name="Quail M.A."/>
            <person name="Sanders M.J."/>
            <person name="van Tonder A."/>
            <person name="Ginger M.L."/>
            <person name="Field M.C."/>
            <person name="Barry J.D."/>
            <person name="Hertz-Fowler C."/>
            <person name="Berriman M."/>
        </authorList>
    </citation>
    <scope>NUCLEOTIDE SEQUENCE</scope>
    <source>
        <strain evidence="2">IL3000</strain>
    </source>
</reference>
<feature type="region of interest" description="Disordered" evidence="1">
    <location>
        <begin position="97"/>
        <end position="120"/>
    </location>
</feature>
<dbReference type="AlphaFoldDB" id="G0UK09"/>
<protein>
    <recommendedName>
        <fullName evidence="3">PHD-type domain-containing protein</fullName>
    </recommendedName>
</protein>
<evidence type="ECO:0000256" key="1">
    <source>
        <dbReference type="SAM" id="MobiDB-lite"/>
    </source>
</evidence>
<gene>
    <name evidence="2" type="ORF">TCIL3000_3_1410</name>
</gene>
<dbReference type="InterPro" id="IPR011011">
    <property type="entry name" value="Znf_FYVE_PHD"/>
</dbReference>
<sequence length="233" mass="25890">MKFTHLSLLAYSFPTPYSPGFFLFLCNFISFDFSLKIFSVSHTYFGIAPLKVLWNFDFQLMDPAAGVSSPFHNDLGKNSRMDHALEELTAAASVRGVNGTQNGSVKPVGSKRPRGNETTSHGTSCGRCGKIYPMKEVPAGGMYLCTKCAKEYLSESEGRHFPPNTLKCCPASVTEGSGGVVRCHACHGWYHCECLDIHDKSLKDYISLSTTKWYCMEPACCEKVLQEKLKRKK</sequence>
<evidence type="ECO:0000313" key="2">
    <source>
        <dbReference type="EMBL" id="CCC89714.1"/>
    </source>
</evidence>
<dbReference type="VEuPathDB" id="TriTrypDB:TcIL3000_3_1410"/>
<dbReference type="SUPFAM" id="SSF57903">
    <property type="entry name" value="FYVE/PHD zinc finger"/>
    <property type="match status" value="1"/>
</dbReference>
<name>G0UK09_TRYCI</name>